<dbReference type="VEuPathDB" id="AmoebaDB:NF0075980"/>
<dbReference type="VEuPathDB" id="AmoebaDB:FDP41_007131"/>
<feature type="compositionally biased region" description="Pro residues" evidence="1">
    <location>
        <begin position="34"/>
        <end position="47"/>
    </location>
</feature>
<dbReference type="VEuPathDB" id="AmoebaDB:NfTy_009010"/>
<name>A0A6A5BI55_NAEFO</name>
<feature type="transmembrane region" description="Helical" evidence="2">
    <location>
        <begin position="220"/>
        <end position="247"/>
    </location>
</feature>
<feature type="compositionally biased region" description="Low complexity" evidence="1">
    <location>
        <begin position="98"/>
        <end position="123"/>
    </location>
</feature>
<dbReference type="OrthoDB" id="10604250at2759"/>
<comment type="caution">
    <text evidence="3">The sequence shown here is derived from an EMBL/GenBank/DDBJ whole genome shotgun (WGS) entry which is preliminary data.</text>
</comment>
<keyword evidence="2" id="KW-0472">Membrane</keyword>
<keyword evidence="2" id="KW-1133">Transmembrane helix</keyword>
<evidence type="ECO:0000313" key="3">
    <source>
        <dbReference type="EMBL" id="KAF0973744.1"/>
    </source>
</evidence>
<gene>
    <name evidence="3" type="ORF">FDP41_007131</name>
</gene>
<feature type="compositionally biased region" description="Low complexity" evidence="1">
    <location>
        <begin position="162"/>
        <end position="174"/>
    </location>
</feature>
<dbReference type="VEuPathDB" id="AmoebaDB:NF0075990"/>
<feature type="transmembrane region" description="Helical" evidence="2">
    <location>
        <begin position="268"/>
        <end position="294"/>
    </location>
</feature>
<feature type="compositionally biased region" description="Low complexity" evidence="1">
    <location>
        <begin position="1"/>
        <end position="19"/>
    </location>
</feature>
<keyword evidence="4" id="KW-1185">Reference proteome</keyword>
<feature type="compositionally biased region" description="Low complexity" evidence="1">
    <location>
        <begin position="136"/>
        <end position="146"/>
    </location>
</feature>
<dbReference type="GeneID" id="68114349"/>
<protein>
    <submittedName>
        <fullName evidence="3">Uncharacterized protein</fullName>
    </submittedName>
</protein>
<keyword evidence="2" id="KW-0812">Transmembrane</keyword>
<proteinExistence type="predicted"/>
<dbReference type="RefSeq" id="XP_044558457.1">
    <property type="nucleotide sequence ID" value="XM_044710843.1"/>
</dbReference>
<evidence type="ECO:0000256" key="1">
    <source>
        <dbReference type="SAM" id="MobiDB-lite"/>
    </source>
</evidence>
<feature type="compositionally biased region" description="Polar residues" evidence="1">
    <location>
        <begin position="71"/>
        <end position="81"/>
    </location>
</feature>
<organism evidence="3 4">
    <name type="scientific">Naegleria fowleri</name>
    <name type="common">Brain eating amoeba</name>
    <dbReference type="NCBI Taxonomy" id="5763"/>
    <lineage>
        <taxon>Eukaryota</taxon>
        <taxon>Discoba</taxon>
        <taxon>Heterolobosea</taxon>
        <taxon>Tetramitia</taxon>
        <taxon>Eutetramitia</taxon>
        <taxon>Vahlkampfiidae</taxon>
        <taxon>Naegleria</taxon>
    </lineage>
</organism>
<dbReference type="Proteomes" id="UP000444721">
    <property type="component" value="Unassembled WGS sequence"/>
</dbReference>
<accession>A0A6A5BI55</accession>
<sequence length="302" mass="33691">MSSSHSQQQQQQQPPYQSHIGMDPSIYPSTLPTQQPPYPNIPPPPSNNVPFAASHYQPQPPYQTLGDLPTQHYSQQQQSPYVASGVPPPPPPQDQFISAPSPFHSVHVSSSSQHQQEHVSPQQGIDAENPIPVHYHSGQSSQSPQHGFDEPKAPPLRSQEGPSHPQQQQQQHQQQPPPPPQQSPLYPQEQGYHAIYVSDIRTSPNDYVEQSEAAEASSSFSLAICLAFLFGCCGCFPLTCIPFWFTYATYRDSMSPRARSMASLSKSLFWVLVFVNTIFFCISIFVIVIVPPVVVVPRYYYV</sequence>
<dbReference type="AlphaFoldDB" id="A0A6A5BI55"/>
<dbReference type="EMBL" id="VFQX01000058">
    <property type="protein sequence ID" value="KAF0973744.1"/>
    <property type="molecule type" value="Genomic_DNA"/>
</dbReference>
<evidence type="ECO:0000313" key="4">
    <source>
        <dbReference type="Proteomes" id="UP000444721"/>
    </source>
</evidence>
<reference evidence="3 4" key="1">
    <citation type="journal article" date="2019" name="Sci. Rep.">
        <title>Nanopore sequencing improves the draft genome of the human pathogenic amoeba Naegleria fowleri.</title>
        <authorList>
            <person name="Liechti N."/>
            <person name="Schurch N."/>
            <person name="Bruggmann R."/>
            <person name="Wittwer M."/>
        </authorList>
    </citation>
    <scope>NUCLEOTIDE SEQUENCE [LARGE SCALE GENOMIC DNA]</scope>
    <source>
        <strain evidence="3 4">ATCC 30894</strain>
    </source>
</reference>
<feature type="region of interest" description="Disordered" evidence="1">
    <location>
        <begin position="1"/>
        <end position="186"/>
    </location>
</feature>
<evidence type="ECO:0000256" key="2">
    <source>
        <dbReference type="SAM" id="Phobius"/>
    </source>
</evidence>